<gene>
    <name evidence="1" type="ORF">POCULU_LOCUS6861</name>
</gene>
<proteinExistence type="predicted"/>
<comment type="caution">
    <text evidence="1">The sequence shown here is derived from an EMBL/GenBank/DDBJ whole genome shotgun (WGS) entry which is preliminary data.</text>
</comment>
<evidence type="ECO:0000313" key="1">
    <source>
        <dbReference type="EMBL" id="CAG8588754.1"/>
    </source>
</evidence>
<keyword evidence="2" id="KW-1185">Reference proteome</keyword>
<dbReference type="Proteomes" id="UP000789572">
    <property type="component" value="Unassembled WGS sequence"/>
</dbReference>
<reference evidence="1" key="1">
    <citation type="submission" date="2021-06" db="EMBL/GenBank/DDBJ databases">
        <authorList>
            <person name="Kallberg Y."/>
            <person name="Tangrot J."/>
            <person name="Rosling A."/>
        </authorList>
    </citation>
    <scope>NUCLEOTIDE SEQUENCE</scope>
    <source>
        <strain evidence="1">IA702</strain>
    </source>
</reference>
<dbReference type="AlphaFoldDB" id="A0A9N9C4C2"/>
<protein>
    <submittedName>
        <fullName evidence="1">6514_t:CDS:1</fullName>
    </submittedName>
</protein>
<accession>A0A9N9C4C2</accession>
<dbReference type="EMBL" id="CAJVPJ010001378">
    <property type="protein sequence ID" value="CAG8588754.1"/>
    <property type="molecule type" value="Genomic_DNA"/>
</dbReference>
<sequence>MNLYFEERYFMTVSVCVDVSRINGGEMDYVSKKSLPTSMIAK</sequence>
<feature type="non-terminal residue" evidence="1">
    <location>
        <position position="42"/>
    </location>
</feature>
<name>A0A9N9C4C2_9GLOM</name>
<evidence type="ECO:0000313" key="2">
    <source>
        <dbReference type="Proteomes" id="UP000789572"/>
    </source>
</evidence>
<organism evidence="1 2">
    <name type="scientific">Paraglomus occultum</name>
    <dbReference type="NCBI Taxonomy" id="144539"/>
    <lineage>
        <taxon>Eukaryota</taxon>
        <taxon>Fungi</taxon>
        <taxon>Fungi incertae sedis</taxon>
        <taxon>Mucoromycota</taxon>
        <taxon>Glomeromycotina</taxon>
        <taxon>Glomeromycetes</taxon>
        <taxon>Paraglomerales</taxon>
        <taxon>Paraglomeraceae</taxon>
        <taxon>Paraglomus</taxon>
    </lineage>
</organism>